<keyword evidence="4 9" id="KW-0808">Transferase</keyword>
<dbReference type="GO" id="GO:0042121">
    <property type="term" value="P:alginic acid biosynthetic process"/>
    <property type="evidence" value="ECO:0007669"/>
    <property type="project" value="InterPro"/>
</dbReference>
<evidence type="ECO:0000256" key="2">
    <source>
        <dbReference type="ARBA" id="ARBA00010323"/>
    </source>
</evidence>
<feature type="transmembrane region" description="Helical" evidence="10">
    <location>
        <begin position="417"/>
        <end position="440"/>
    </location>
</feature>
<dbReference type="InterPro" id="IPR051085">
    <property type="entry name" value="MB_O-acyltransferase"/>
</dbReference>
<feature type="transmembrane region" description="Helical" evidence="10">
    <location>
        <begin position="20"/>
        <end position="39"/>
    </location>
</feature>
<dbReference type="GO" id="GO:0016746">
    <property type="term" value="F:acyltransferase activity"/>
    <property type="evidence" value="ECO:0007669"/>
    <property type="project" value="UniProtKB-KW"/>
</dbReference>
<keyword evidence="8 9" id="KW-0012">Acyltransferase</keyword>
<proteinExistence type="inferred from homology"/>
<dbReference type="Proteomes" id="UP000239002">
    <property type="component" value="Unassembled WGS sequence"/>
</dbReference>
<feature type="transmembrane region" description="Helical" evidence="10">
    <location>
        <begin position="452"/>
        <end position="472"/>
    </location>
</feature>
<evidence type="ECO:0000256" key="7">
    <source>
        <dbReference type="ARBA" id="ARBA00023136"/>
    </source>
</evidence>
<reference evidence="11 12" key="1">
    <citation type="submission" date="2018-02" db="EMBL/GenBank/DDBJ databases">
        <title>Genomic Encyclopedia of Archaeal and Bacterial Type Strains, Phase II (KMG-II): from individual species to whole genera.</title>
        <authorList>
            <person name="Goeker M."/>
        </authorList>
    </citation>
    <scope>NUCLEOTIDE SEQUENCE [LARGE SCALE GENOMIC DNA]</scope>
    <source>
        <strain evidence="11 12">DSM 16809</strain>
    </source>
</reference>
<dbReference type="PANTHER" id="PTHR13285">
    <property type="entry name" value="ACYLTRANSFERASE"/>
    <property type="match status" value="1"/>
</dbReference>
<gene>
    <name evidence="11" type="ORF">LY01_00580</name>
</gene>
<dbReference type="OrthoDB" id="9805788at2"/>
<keyword evidence="6 10" id="KW-1133">Transmembrane helix</keyword>
<evidence type="ECO:0000256" key="10">
    <source>
        <dbReference type="SAM" id="Phobius"/>
    </source>
</evidence>
<dbReference type="PANTHER" id="PTHR13285:SF23">
    <property type="entry name" value="TEICHOIC ACID D-ALANYLTRANSFERASE"/>
    <property type="match status" value="1"/>
</dbReference>
<evidence type="ECO:0000313" key="12">
    <source>
        <dbReference type="Proteomes" id="UP000239002"/>
    </source>
</evidence>
<feature type="transmembrane region" description="Helical" evidence="10">
    <location>
        <begin position="374"/>
        <end position="393"/>
    </location>
</feature>
<keyword evidence="7 9" id="KW-0472">Membrane</keyword>
<evidence type="ECO:0000256" key="3">
    <source>
        <dbReference type="ARBA" id="ARBA00022475"/>
    </source>
</evidence>
<keyword evidence="5 10" id="KW-0812">Transmembrane</keyword>
<evidence type="ECO:0000256" key="9">
    <source>
        <dbReference type="PIRNR" id="PIRNR016636"/>
    </source>
</evidence>
<keyword evidence="3 9" id="KW-1003">Cell membrane</keyword>
<dbReference type="PIRSF" id="PIRSF016636">
    <property type="entry name" value="AlgI_DltB"/>
    <property type="match status" value="1"/>
</dbReference>
<feature type="transmembrane region" description="Helical" evidence="10">
    <location>
        <begin position="204"/>
        <end position="227"/>
    </location>
</feature>
<organism evidence="11 12">
    <name type="scientific">Nonlabens xylanidelens</name>
    <dbReference type="NCBI Taxonomy" id="191564"/>
    <lineage>
        <taxon>Bacteria</taxon>
        <taxon>Pseudomonadati</taxon>
        <taxon>Bacteroidota</taxon>
        <taxon>Flavobacteriia</taxon>
        <taxon>Flavobacteriales</taxon>
        <taxon>Flavobacteriaceae</taxon>
        <taxon>Nonlabens</taxon>
    </lineage>
</organism>
<feature type="transmembrane region" description="Helical" evidence="10">
    <location>
        <begin position="123"/>
        <end position="145"/>
    </location>
</feature>
<dbReference type="PIRSF" id="PIRSF500217">
    <property type="entry name" value="AlgI"/>
    <property type="match status" value="1"/>
</dbReference>
<protein>
    <submittedName>
        <fullName evidence="11">D-alanyl-lipoteichoic acid acyltransferase DltB (MBOAT superfamily)</fullName>
    </submittedName>
</protein>
<feature type="transmembrane region" description="Helical" evidence="10">
    <location>
        <begin position="322"/>
        <end position="339"/>
    </location>
</feature>
<dbReference type="InterPro" id="IPR004299">
    <property type="entry name" value="MBOAT_fam"/>
</dbReference>
<feature type="transmembrane region" description="Helical" evidence="10">
    <location>
        <begin position="165"/>
        <end position="184"/>
    </location>
</feature>
<dbReference type="Pfam" id="PF03062">
    <property type="entry name" value="MBOAT"/>
    <property type="match status" value="1"/>
</dbReference>
<feature type="transmembrane region" description="Helical" evidence="10">
    <location>
        <begin position="95"/>
        <end position="111"/>
    </location>
</feature>
<dbReference type="GO" id="GO:0005886">
    <property type="term" value="C:plasma membrane"/>
    <property type="evidence" value="ECO:0007669"/>
    <property type="project" value="UniProtKB-SubCell"/>
</dbReference>
<evidence type="ECO:0000256" key="8">
    <source>
        <dbReference type="ARBA" id="ARBA00023315"/>
    </source>
</evidence>
<evidence type="ECO:0000256" key="4">
    <source>
        <dbReference type="ARBA" id="ARBA00022679"/>
    </source>
</evidence>
<name>A0A2S6IRH0_9FLAO</name>
<accession>A0A2S6IRH0</accession>
<feature type="transmembrane region" description="Helical" evidence="10">
    <location>
        <begin position="48"/>
        <end position="75"/>
    </location>
</feature>
<evidence type="ECO:0000256" key="6">
    <source>
        <dbReference type="ARBA" id="ARBA00022989"/>
    </source>
</evidence>
<sequence length="488" mass="56949">MSRLDSIWNWLSYDSQKPLLFNSEAFLYLFLGFYLLYILMTNVRRMRILYVIAFSLFFYYKCSGIYFLLLIFSSFVDYYISDLIYKSNDASKRKWLLITSCIINLGLLAYFKYTGFLADNFNALFSGDLSFGNIFLPIGISFYTFQTMSYTIDIYRRELEPARNVWDFMFFVSFFPQLVAGPIVRAKDFIPQIYEKLALSKKELSYALFLIIGGLLKKAVISDYISVNFVDRVFNFPDNYSAFENLLAVYGYTLQIYCDFSGYSDIAIGLALLMGFELPANFRTPYQSTSVTEFWRRWHISLSGWLRDYLYISMGGNRKGKLRTYFNLFMTMLLGGLWHGASWKFVLWGAMHGTVLAVEKAFNITKITSKHFTLKFIAGIVTFHFVAFCWIFFRASDFDNALNVVSNIGMMEWNPQIWWTVLTGYQNVAIVLLIGFLWHFVPQQWQDKQLAIFHRIPVVGKMILFAAVIWVISATASSEVQPFIYFQF</sequence>
<comment type="subcellular location">
    <subcellularLocation>
        <location evidence="1">Cell membrane</location>
        <topology evidence="1">Multi-pass membrane protein</topology>
    </subcellularLocation>
</comment>
<comment type="caution">
    <text evidence="11">The sequence shown here is derived from an EMBL/GenBank/DDBJ whole genome shotgun (WGS) entry which is preliminary data.</text>
</comment>
<dbReference type="InterPro" id="IPR028362">
    <property type="entry name" value="AlgI"/>
</dbReference>
<comment type="similarity">
    <text evidence="2 9">Belongs to the membrane-bound acyltransferase family.</text>
</comment>
<evidence type="ECO:0000313" key="11">
    <source>
        <dbReference type="EMBL" id="PPK96755.1"/>
    </source>
</evidence>
<evidence type="ECO:0000256" key="5">
    <source>
        <dbReference type="ARBA" id="ARBA00022692"/>
    </source>
</evidence>
<dbReference type="RefSeq" id="WP_104514293.1">
    <property type="nucleotide sequence ID" value="NZ_MQVW01000027.1"/>
</dbReference>
<keyword evidence="12" id="KW-1185">Reference proteome</keyword>
<evidence type="ECO:0000256" key="1">
    <source>
        <dbReference type="ARBA" id="ARBA00004651"/>
    </source>
</evidence>
<dbReference type="EMBL" id="PTJE01000001">
    <property type="protein sequence ID" value="PPK96755.1"/>
    <property type="molecule type" value="Genomic_DNA"/>
</dbReference>
<dbReference type="AlphaFoldDB" id="A0A2S6IRH0"/>
<dbReference type="InterPro" id="IPR024194">
    <property type="entry name" value="Ac/AlaTfrase_AlgI/DltB"/>
</dbReference>